<reference evidence="2" key="1">
    <citation type="journal article" date="2020" name="Nature">
        <title>Giant virus diversity and host interactions through global metagenomics.</title>
        <authorList>
            <person name="Schulz F."/>
            <person name="Roux S."/>
            <person name="Paez-Espino D."/>
            <person name="Jungbluth S."/>
            <person name="Walsh D.A."/>
            <person name="Denef V.J."/>
            <person name="McMahon K.D."/>
            <person name="Konstantinidis K.T."/>
            <person name="Eloe-Fadrosh E.A."/>
            <person name="Kyrpides N.C."/>
            <person name="Woyke T."/>
        </authorList>
    </citation>
    <scope>NUCLEOTIDE SEQUENCE</scope>
    <source>
        <strain evidence="2">GVMAG-M-3300023179-33</strain>
    </source>
</reference>
<dbReference type="EMBL" id="MN739821">
    <property type="protein sequence ID" value="QHT27315.1"/>
    <property type="molecule type" value="Genomic_DNA"/>
</dbReference>
<feature type="compositionally biased region" description="Polar residues" evidence="1">
    <location>
        <begin position="30"/>
        <end position="80"/>
    </location>
</feature>
<evidence type="ECO:0000313" key="2">
    <source>
        <dbReference type="EMBL" id="QHT27315.1"/>
    </source>
</evidence>
<name>A0A6C0EIX9_9ZZZZ</name>
<feature type="compositionally biased region" description="Polar residues" evidence="1">
    <location>
        <begin position="1"/>
        <end position="20"/>
    </location>
</feature>
<evidence type="ECO:0008006" key="3">
    <source>
        <dbReference type="Google" id="ProtNLM"/>
    </source>
</evidence>
<protein>
    <recommendedName>
        <fullName evidence="3">MYM-type domain-containing protein</fullName>
    </recommendedName>
</protein>
<organism evidence="2">
    <name type="scientific">viral metagenome</name>
    <dbReference type="NCBI Taxonomy" id="1070528"/>
    <lineage>
        <taxon>unclassified sequences</taxon>
        <taxon>metagenomes</taxon>
        <taxon>organismal metagenomes</taxon>
    </lineage>
</organism>
<proteinExistence type="predicted"/>
<evidence type="ECO:0000256" key="1">
    <source>
        <dbReference type="SAM" id="MobiDB-lite"/>
    </source>
</evidence>
<dbReference type="AlphaFoldDB" id="A0A6C0EIX9"/>
<accession>A0A6C0EIX9</accession>
<feature type="region of interest" description="Disordered" evidence="1">
    <location>
        <begin position="1"/>
        <end position="98"/>
    </location>
</feature>
<feature type="compositionally biased region" description="Basic residues" evidence="1">
    <location>
        <begin position="84"/>
        <end position="96"/>
    </location>
</feature>
<sequence>MNSPTIITSIPEPNNATVVVQKSKRGRKPNSLNKKTLEQNKINMTQAITESSSSTPLNPDDTQNENGVVTDDLNQSSNPETKPPLKKRGRKPKGGKIIHNVVIDNSNKIEKPNIILHLKCFLKDLDNQITNNVDNIDSYKFPSKNNLLYDVINEEVSSNMGIAVGAGIDDKQKSNNKIIHVINSTYNPNIEINNDSSSSFNTQSHSHVSLHSNAHDTKEIYKKLKDLEMNLHLNNVQDKKSACFWCTCDFDNPPIYIPKYFLKESYHVYGCFCTPECGVAYLMNESIDSSTKFERYHLMNHIYAKIYNYTKNIKPSPSPFYMLEKYYGNLSINEYRALIRNDRLFLIVDKPLTRIMPELHIDNEDFIINNKIISTNNFQVTKKSHQKTNNLSSSLSSNNNINTTTTITTTSHGNTKASILNETFGLGSIGSSLQI</sequence>